<evidence type="ECO:0000313" key="1">
    <source>
        <dbReference type="EMBL" id="JAD55427.1"/>
    </source>
</evidence>
<reference evidence="1" key="1">
    <citation type="submission" date="2014-09" db="EMBL/GenBank/DDBJ databases">
        <authorList>
            <person name="Magalhaes I.L.F."/>
            <person name="Oliveira U."/>
            <person name="Santos F.R."/>
            <person name="Vidigal T.H.D.A."/>
            <person name="Brescovit A.D."/>
            <person name="Santos A.J."/>
        </authorList>
    </citation>
    <scope>NUCLEOTIDE SEQUENCE</scope>
    <source>
        <tissue evidence="1">Shoot tissue taken approximately 20 cm above the soil surface</tissue>
    </source>
</reference>
<accession>A0A0A9B809</accession>
<proteinExistence type="predicted"/>
<protein>
    <submittedName>
        <fullName evidence="1">Uncharacterized protein</fullName>
    </submittedName>
</protein>
<dbReference type="AlphaFoldDB" id="A0A0A9B809"/>
<name>A0A0A9B809_ARUDO</name>
<dbReference type="EMBL" id="GBRH01242468">
    <property type="protein sequence ID" value="JAD55427.1"/>
    <property type="molecule type" value="Transcribed_RNA"/>
</dbReference>
<reference evidence="1" key="2">
    <citation type="journal article" date="2015" name="Data Brief">
        <title>Shoot transcriptome of the giant reed, Arundo donax.</title>
        <authorList>
            <person name="Barrero R.A."/>
            <person name="Guerrero F.D."/>
            <person name="Moolhuijzen P."/>
            <person name="Goolsby J.A."/>
            <person name="Tidwell J."/>
            <person name="Bellgard S.E."/>
            <person name="Bellgard M.I."/>
        </authorList>
    </citation>
    <scope>NUCLEOTIDE SEQUENCE</scope>
    <source>
        <tissue evidence="1">Shoot tissue taken approximately 20 cm above the soil surface</tissue>
    </source>
</reference>
<sequence length="37" mass="4255">MICGTSKVLGRILIWYTSCCYDSSKDFQDNQLNLHSN</sequence>
<organism evidence="1">
    <name type="scientific">Arundo donax</name>
    <name type="common">Giant reed</name>
    <name type="synonym">Donax arundinaceus</name>
    <dbReference type="NCBI Taxonomy" id="35708"/>
    <lineage>
        <taxon>Eukaryota</taxon>
        <taxon>Viridiplantae</taxon>
        <taxon>Streptophyta</taxon>
        <taxon>Embryophyta</taxon>
        <taxon>Tracheophyta</taxon>
        <taxon>Spermatophyta</taxon>
        <taxon>Magnoliopsida</taxon>
        <taxon>Liliopsida</taxon>
        <taxon>Poales</taxon>
        <taxon>Poaceae</taxon>
        <taxon>PACMAD clade</taxon>
        <taxon>Arundinoideae</taxon>
        <taxon>Arundineae</taxon>
        <taxon>Arundo</taxon>
    </lineage>
</organism>